<organism evidence="5 6">
    <name type="scientific">Streptomyces tirandamycinicus</name>
    <dbReference type="NCBI Taxonomy" id="2174846"/>
    <lineage>
        <taxon>Bacteria</taxon>
        <taxon>Bacillati</taxon>
        <taxon>Actinomycetota</taxon>
        <taxon>Actinomycetes</taxon>
        <taxon>Kitasatosporales</taxon>
        <taxon>Streptomycetaceae</taxon>
        <taxon>Streptomyces</taxon>
    </lineage>
</organism>
<accession>A0A2S1SN75</accession>
<dbReference type="InterPro" id="IPR050963">
    <property type="entry name" value="Sirohydro_Cobaltochel/CbiX"/>
</dbReference>
<dbReference type="EMBL" id="CP029188">
    <property type="protein sequence ID" value="AWI27806.1"/>
    <property type="molecule type" value="Genomic_DNA"/>
</dbReference>
<dbReference type="Proteomes" id="UP000244900">
    <property type="component" value="Chromosome"/>
</dbReference>
<evidence type="ECO:0000313" key="5">
    <source>
        <dbReference type="EMBL" id="AWI27806.1"/>
    </source>
</evidence>
<dbReference type="InterPro" id="IPR002762">
    <property type="entry name" value="CbiX-like"/>
</dbReference>
<feature type="region of interest" description="Disordered" evidence="3">
    <location>
        <begin position="1"/>
        <end position="109"/>
    </location>
</feature>
<dbReference type="GO" id="GO:0046872">
    <property type="term" value="F:metal ion binding"/>
    <property type="evidence" value="ECO:0007669"/>
    <property type="project" value="UniProtKB-KW"/>
</dbReference>
<dbReference type="KEGG" id="stir:DDW44_02680"/>
<gene>
    <name evidence="5" type="ORF">DDW44_02680</name>
</gene>
<feature type="compositionally biased region" description="Low complexity" evidence="3">
    <location>
        <begin position="40"/>
        <end position="73"/>
    </location>
</feature>
<evidence type="ECO:0000313" key="6">
    <source>
        <dbReference type="Proteomes" id="UP000244900"/>
    </source>
</evidence>
<dbReference type="Gene3D" id="3.40.50.1400">
    <property type="match status" value="2"/>
</dbReference>
<dbReference type="Pfam" id="PF01890">
    <property type="entry name" value="CbiG_C"/>
    <property type="match status" value="1"/>
</dbReference>
<dbReference type="SUPFAM" id="SSF53800">
    <property type="entry name" value="Chelatase"/>
    <property type="match status" value="1"/>
</dbReference>
<dbReference type="Pfam" id="PF01903">
    <property type="entry name" value="CbiX"/>
    <property type="match status" value="2"/>
</dbReference>
<feature type="compositionally biased region" description="Basic residues" evidence="3">
    <location>
        <begin position="1"/>
        <end position="30"/>
    </location>
</feature>
<evidence type="ECO:0000256" key="2">
    <source>
        <dbReference type="ARBA" id="ARBA00023239"/>
    </source>
</evidence>
<name>A0A2S1SN75_9ACTN</name>
<dbReference type="GO" id="GO:0009236">
    <property type="term" value="P:cobalamin biosynthetic process"/>
    <property type="evidence" value="ECO:0007669"/>
    <property type="project" value="InterPro"/>
</dbReference>
<dbReference type="PANTHER" id="PTHR33542">
    <property type="entry name" value="SIROHYDROCHLORIN FERROCHELATASE, CHLOROPLASTIC"/>
    <property type="match status" value="1"/>
</dbReference>
<dbReference type="Gene3D" id="3.30.420.180">
    <property type="entry name" value="CobE/GbiG C-terminal domain"/>
    <property type="match status" value="1"/>
</dbReference>
<dbReference type="PANTHER" id="PTHR33542:SF3">
    <property type="entry name" value="SIROHYDROCHLORIN FERROCHELATASE, CHLOROPLASTIC"/>
    <property type="match status" value="1"/>
</dbReference>
<dbReference type="GO" id="GO:0016829">
    <property type="term" value="F:lyase activity"/>
    <property type="evidence" value="ECO:0007669"/>
    <property type="project" value="UniProtKB-KW"/>
</dbReference>
<dbReference type="InterPro" id="IPR002750">
    <property type="entry name" value="CobE/GbiG_C"/>
</dbReference>
<feature type="domain" description="CobE/GbiG C-terminal" evidence="4">
    <location>
        <begin position="122"/>
        <end position="240"/>
    </location>
</feature>
<dbReference type="SUPFAM" id="SSF159664">
    <property type="entry name" value="CobE/GbiG C-terminal domain-like"/>
    <property type="match status" value="1"/>
</dbReference>
<reference evidence="5 6" key="1">
    <citation type="submission" date="2018-05" db="EMBL/GenBank/DDBJ databases">
        <title>Complete genome sequence of sponge-derived Streptomyces sp. HNM0039.</title>
        <authorList>
            <person name="Huang X."/>
            <person name="Zhou S."/>
        </authorList>
    </citation>
    <scope>NUCLEOTIDE SEQUENCE [LARGE SCALE GENOMIC DNA]</scope>
    <source>
        <strain evidence="5 6">HNM0039</strain>
    </source>
</reference>
<keyword evidence="6" id="KW-1185">Reference proteome</keyword>
<dbReference type="OrthoDB" id="9797895at2"/>
<dbReference type="AlphaFoldDB" id="A0A2S1SN75"/>
<keyword evidence="2" id="KW-0456">Lyase</keyword>
<proteinExistence type="predicted"/>
<sequence>MCTRTGRVRRARHAGSRRGARRGTRGHRYRWSGGAPQGPSPAGGTARPGACTAGPAGPGPCTASPTGPGPCTASPAGPGPYAPDDFRAPTSRANDPALAPRPDRARPAGCRAMTGRRAGRFVVGVGARRGAPADEVLGLVRDALREAGAAAGSVVAVATVAAKAHEPGVAAAAAALGVPLRTYPAAELARVPVPNPSAAAVAVGTPSVAEAAALAEGGELVVGKRKSGGQGRPGAVTCAIVRLADPSAPAPVPAARGAGGAGSDPRRERRRTGRTAPAASPPPQGECVTSPPALLIAADGALDDAGAEALLDFVEHLGSRHPGIPVAAGLVGDGRWPLATAVGELVSAGADRLAAVPLALAPDRRAEDALAAALDAVRGDRPGLAVTVSGAFGPGPALLALLERRLDEVLGGGARSPRDRAGVTVLLVGPGSADPQANAEVHRAARLLWEGRGYAGVETAFVSTAAPDVPAGLDRCERLGARRIVVLPYALFHGGPAERARLHAEGWAAAHPDTEVRCAEVIGPVDELADLVVDRYREAVASPVPARAGRP</sequence>
<dbReference type="CDD" id="cd03414">
    <property type="entry name" value="CbiX_SirB_C"/>
    <property type="match status" value="1"/>
</dbReference>
<evidence type="ECO:0000259" key="4">
    <source>
        <dbReference type="Pfam" id="PF01890"/>
    </source>
</evidence>
<feature type="region of interest" description="Disordered" evidence="3">
    <location>
        <begin position="249"/>
        <end position="290"/>
    </location>
</feature>
<evidence type="ECO:0000256" key="3">
    <source>
        <dbReference type="SAM" id="MobiDB-lite"/>
    </source>
</evidence>
<keyword evidence="1" id="KW-0479">Metal-binding</keyword>
<protein>
    <recommendedName>
        <fullName evidence="4">CobE/GbiG C-terminal domain-containing protein</fullName>
    </recommendedName>
</protein>
<evidence type="ECO:0000256" key="1">
    <source>
        <dbReference type="ARBA" id="ARBA00022723"/>
    </source>
</evidence>
<dbReference type="InterPro" id="IPR036518">
    <property type="entry name" value="CobE/GbiG_C_sf"/>
</dbReference>